<dbReference type="AlphaFoldDB" id="A0AA43QNZ2"/>
<feature type="transmembrane region" description="Helical" evidence="6">
    <location>
        <begin position="446"/>
        <end position="463"/>
    </location>
</feature>
<feature type="transmembrane region" description="Helical" evidence="6">
    <location>
        <begin position="118"/>
        <end position="137"/>
    </location>
</feature>
<feature type="domain" description="Major facilitator superfamily (MFS) profile" evidence="7">
    <location>
        <begin position="21"/>
        <end position="539"/>
    </location>
</feature>
<dbReference type="PANTHER" id="PTHR24064">
    <property type="entry name" value="SOLUTE CARRIER FAMILY 22 MEMBER"/>
    <property type="match status" value="1"/>
</dbReference>
<dbReference type="EMBL" id="JAPUFD010000008">
    <property type="protein sequence ID" value="MDI1489054.1"/>
    <property type="molecule type" value="Genomic_DNA"/>
</dbReference>
<feature type="transmembrane region" description="Helical" evidence="6">
    <location>
        <begin position="34"/>
        <end position="55"/>
    </location>
</feature>
<dbReference type="GO" id="GO:0022857">
    <property type="term" value="F:transmembrane transporter activity"/>
    <property type="evidence" value="ECO:0007669"/>
    <property type="project" value="InterPro"/>
</dbReference>
<evidence type="ECO:0000256" key="1">
    <source>
        <dbReference type="ARBA" id="ARBA00004141"/>
    </source>
</evidence>
<dbReference type="SUPFAM" id="SSF103473">
    <property type="entry name" value="MFS general substrate transporter"/>
    <property type="match status" value="1"/>
</dbReference>
<evidence type="ECO:0000256" key="5">
    <source>
        <dbReference type="SAM" id="MobiDB-lite"/>
    </source>
</evidence>
<feature type="transmembrane region" description="Helical" evidence="6">
    <location>
        <begin position="354"/>
        <end position="372"/>
    </location>
</feature>
<protein>
    <recommendedName>
        <fullName evidence="7">Major facilitator superfamily (MFS) profile domain-containing protein</fullName>
    </recommendedName>
</protein>
<dbReference type="Gene3D" id="1.20.1250.20">
    <property type="entry name" value="MFS general substrate transporter like domains"/>
    <property type="match status" value="2"/>
</dbReference>
<dbReference type="Pfam" id="PF00083">
    <property type="entry name" value="Sugar_tr"/>
    <property type="match status" value="2"/>
</dbReference>
<evidence type="ECO:0000313" key="9">
    <source>
        <dbReference type="Proteomes" id="UP001161017"/>
    </source>
</evidence>
<feature type="transmembrane region" description="Helical" evidence="6">
    <location>
        <begin position="392"/>
        <end position="414"/>
    </location>
</feature>
<feature type="transmembrane region" description="Helical" evidence="6">
    <location>
        <begin position="513"/>
        <end position="534"/>
    </location>
</feature>
<keyword evidence="9" id="KW-1185">Reference proteome</keyword>
<feature type="transmembrane region" description="Helical" evidence="6">
    <location>
        <begin position="421"/>
        <end position="440"/>
    </location>
</feature>
<dbReference type="InterPro" id="IPR036259">
    <property type="entry name" value="MFS_trans_sf"/>
</dbReference>
<proteinExistence type="predicted"/>
<sequence length="577" mass="63690">MAAETEAGPLICGGDRLRMVDLLVALWKYLSEKFYLPQIFSINTIIPMLSIIYDFPTSYRLGMNIATLFGSMIGQVLFGFLADRYGRRKMYGTELIVTMGASLGFATASSGVNGSMSLIGLLIFWRLVMGIGIGFAPTKYRARMLAAVFFCQPFGQLVAVLMAFAATAGLRSYISTLPDNASCSVQASDLAGMECARTIDRAWRLVAGLGAVPAFVAMIFRLTIPESVYYTLDIKNDSNKAMHAREYFESSESLGCENPDSIHVDEIEYTPKAPTIEEDIPPSLQPPQSAYQSGIQGRGASNESATHPLGPMVEDLEDPHPSRASRADLYKYLFTDGNWTDVFATSANWMLLDFTFYLLGVNSSSFVPRLFGQKPGNQLPPYDWLISTERHIMESTSIGALTGSALAIFAVNLYSRRKIQVWGFLILGGLFIVLGALYVTLPTTNAHVTIVVFYGICQLFYNLGPNSTTFIIPAEAFPTRYRCTLYGVSAASGKLGSVLGQVVVIKVQSNKRLGITLILFVTVMLVGAAISQYLTPETSDLHGKSRKFEDLAQGKRHRRDMEREEREAEEDERRKQQ</sequence>
<evidence type="ECO:0000256" key="6">
    <source>
        <dbReference type="SAM" id="Phobius"/>
    </source>
</evidence>
<evidence type="ECO:0000256" key="3">
    <source>
        <dbReference type="ARBA" id="ARBA00022989"/>
    </source>
</evidence>
<organism evidence="8 9">
    <name type="scientific">Ramalina farinacea</name>
    <dbReference type="NCBI Taxonomy" id="258253"/>
    <lineage>
        <taxon>Eukaryota</taxon>
        <taxon>Fungi</taxon>
        <taxon>Dikarya</taxon>
        <taxon>Ascomycota</taxon>
        <taxon>Pezizomycotina</taxon>
        <taxon>Lecanoromycetes</taxon>
        <taxon>OSLEUM clade</taxon>
        <taxon>Lecanoromycetidae</taxon>
        <taxon>Lecanorales</taxon>
        <taxon>Lecanorineae</taxon>
        <taxon>Ramalinaceae</taxon>
        <taxon>Ramalina</taxon>
    </lineage>
</organism>
<gene>
    <name evidence="8" type="ORF">OHK93_008332</name>
</gene>
<feature type="region of interest" description="Disordered" evidence="5">
    <location>
        <begin position="276"/>
        <end position="320"/>
    </location>
</feature>
<reference evidence="8" key="1">
    <citation type="journal article" date="2023" name="Genome Biol. Evol.">
        <title>First Whole Genome Sequence and Flow Cytometry Genome Size Data for the Lichen-Forming Fungus Ramalina farinacea (Ascomycota).</title>
        <authorList>
            <person name="Llewellyn T."/>
            <person name="Mian S."/>
            <person name="Hill R."/>
            <person name="Leitch I.J."/>
            <person name="Gaya E."/>
        </authorList>
    </citation>
    <scope>NUCLEOTIDE SEQUENCE</scope>
    <source>
        <strain evidence="8">LIQ254RAFAR</strain>
    </source>
</reference>
<dbReference type="InterPro" id="IPR005828">
    <property type="entry name" value="MFS_sugar_transport-like"/>
</dbReference>
<dbReference type="GO" id="GO:0016020">
    <property type="term" value="C:membrane"/>
    <property type="evidence" value="ECO:0007669"/>
    <property type="project" value="UniProtKB-SubCell"/>
</dbReference>
<dbReference type="InterPro" id="IPR020846">
    <property type="entry name" value="MFS_dom"/>
</dbReference>
<comment type="caution">
    <text evidence="8">The sequence shown here is derived from an EMBL/GenBank/DDBJ whole genome shotgun (WGS) entry which is preliminary data.</text>
</comment>
<evidence type="ECO:0000256" key="2">
    <source>
        <dbReference type="ARBA" id="ARBA00022692"/>
    </source>
</evidence>
<evidence type="ECO:0000256" key="4">
    <source>
        <dbReference type="ARBA" id="ARBA00023136"/>
    </source>
</evidence>
<feature type="compositionally biased region" description="Polar residues" evidence="5">
    <location>
        <begin position="286"/>
        <end position="305"/>
    </location>
</feature>
<dbReference type="Proteomes" id="UP001161017">
    <property type="component" value="Unassembled WGS sequence"/>
</dbReference>
<evidence type="ECO:0000259" key="7">
    <source>
        <dbReference type="PROSITE" id="PS50850"/>
    </source>
</evidence>
<feature type="transmembrane region" description="Helical" evidence="6">
    <location>
        <begin position="202"/>
        <end position="220"/>
    </location>
</feature>
<feature type="transmembrane region" description="Helical" evidence="6">
    <location>
        <begin position="61"/>
        <end position="82"/>
    </location>
</feature>
<dbReference type="PROSITE" id="PS50850">
    <property type="entry name" value="MFS"/>
    <property type="match status" value="1"/>
</dbReference>
<feature type="transmembrane region" description="Helical" evidence="6">
    <location>
        <begin position="144"/>
        <end position="170"/>
    </location>
</feature>
<keyword evidence="2 6" id="KW-0812">Transmembrane</keyword>
<feature type="region of interest" description="Disordered" evidence="5">
    <location>
        <begin position="540"/>
        <end position="577"/>
    </location>
</feature>
<keyword evidence="3 6" id="KW-1133">Transmembrane helix</keyword>
<name>A0AA43QNZ2_9LECA</name>
<comment type="subcellular location">
    <subcellularLocation>
        <location evidence="1">Membrane</location>
        <topology evidence="1">Multi-pass membrane protein</topology>
    </subcellularLocation>
</comment>
<evidence type="ECO:0000313" key="8">
    <source>
        <dbReference type="EMBL" id="MDI1489054.1"/>
    </source>
</evidence>
<accession>A0AA43QNZ2</accession>
<keyword evidence="4 6" id="KW-0472">Membrane</keyword>